<comment type="caution">
    <text evidence="2">The sequence shown here is derived from an EMBL/GenBank/DDBJ whole genome shotgun (WGS) entry which is preliminary data.</text>
</comment>
<feature type="transmembrane region" description="Helical" evidence="1">
    <location>
        <begin position="234"/>
        <end position="254"/>
    </location>
</feature>
<keyword evidence="1" id="KW-0812">Transmembrane</keyword>
<dbReference type="Proteomes" id="UP000023152">
    <property type="component" value="Unassembled WGS sequence"/>
</dbReference>
<proteinExistence type="predicted"/>
<keyword evidence="3" id="KW-1185">Reference proteome</keyword>
<dbReference type="AlphaFoldDB" id="X6LJG5"/>
<organism evidence="2 3">
    <name type="scientific">Reticulomyxa filosa</name>
    <dbReference type="NCBI Taxonomy" id="46433"/>
    <lineage>
        <taxon>Eukaryota</taxon>
        <taxon>Sar</taxon>
        <taxon>Rhizaria</taxon>
        <taxon>Retaria</taxon>
        <taxon>Foraminifera</taxon>
        <taxon>Monothalamids</taxon>
        <taxon>Reticulomyxidae</taxon>
        <taxon>Reticulomyxa</taxon>
    </lineage>
</organism>
<dbReference type="EMBL" id="ASPP01038724">
    <property type="protein sequence ID" value="ETO01282.1"/>
    <property type="molecule type" value="Genomic_DNA"/>
</dbReference>
<reference evidence="2 3" key="1">
    <citation type="journal article" date="2013" name="Curr. Biol.">
        <title>The Genome of the Foraminiferan Reticulomyxa filosa.</title>
        <authorList>
            <person name="Glockner G."/>
            <person name="Hulsmann N."/>
            <person name="Schleicher M."/>
            <person name="Noegel A.A."/>
            <person name="Eichinger L."/>
            <person name="Gallinger C."/>
            <person name="Pawlowski J."/>
            <person name="Sierra R."/>
            <person name="Euteneuer U."/>
            <person name="Pillet L."/>
            <person name="Moustafa A."/>
            <person name="Platzer M."/>
            <person name="Groth M."/>
            <person name="Szafranski K."/>
            <person name="Schliwa M."/>
        </authorList>
    </citation>
    <scope>NUCLEOTIDE SEQUENCE [LARGE SCALE GENOMIC DNA]</scope>
</reference>
<name>X6LJG5_RETFI</name>
<keyword evidence="1" id="KW-1133">Transmembrane helix</keyword>
<accession>X6LJG5</accession>
<sequence length="295" mass="34676">MQKNSQERDPLGSLYLELKKHLPGDLVEDRIVLTVLSFIGYSEDVLTSYAVQKDTPFFKATKESKQPNLKLHYKVMSSDPTPTYGSELCILVTLPAHTALPSPHQYRLQNVEFLCGCFPIDELKLWKGGKCEFLAGFQIYDKKHHPGLVWKLSKAATLEAFEKEKNNSLLWTEARSQDFREDQLVTFHNLNIALNPGTKYIFWVRRLEDEGVPLHAPLLDIYHEYTKSQMRIRFGFYILRIRFFFKHIFILFFLSTVHREKFFMHNFFLKKRAKGELLTREHSITPLKYAIIWIN</sequence>
<evidence type="ECO:0000313" key="2">
    <source>
        <dbReference type="EMBL" id="ETO01282.1"/>
    </source>
</evidence>
<evidence type="ECO:0000313" key="3">
    <source>
        <dbReference type="Proteomes" id="UP000023152"/>
    </source>
</evidence>
<protein>
    <submittedName>
        <fullName evidence="2">Uncharacterized protein</fullName>
    </submittedName>
</protein>
<keyword evidence="1" id="KW-0472">Membrane</keyword>
<evidence type="ECO:0000256" key="1">
    <source>
        <dbReference type="SAM" id="Phobius"/>
    </source>
</evidence>
<gene>
    <name evidence="2" type="ORF">RFI_36157</name>
</gene>